<dbReference type="Pfam" id="PF07686">
    <property type="entry name" value="V-set"/>
    <property type="match status" value="1"/>
</dbReference>
<dbReference type="GO" id="GO:0019814">
    <property type="term" value="C:immunoglobulin complex"/>
    <property type="evidence" value="ECO:0007669"/>
    <property type="project" value="UniProtKB-KW"/>
</dbReference>
<name>A0A974E2G8_XENLA</name>
<dbReference type="SMART" id="SM00409">
    <property type="entry name" value="IG"/>
    <property type="match status" value="1"/>
</dbReference>
<accession>A0A974E2G8</accession>
<evidence type="ECO:0000256" key="3">
    <source>
        <dbReference type="ARBA" id="ARBA00043265"/>
    </source>
</evidence>
<dbReference type="SMART" id="SM00406">
    <property type="entry name" value="IGv"/>
    <property type="match status" value="1"/>
</dbReference>
<evidence type="ECO:0000256" key="1">
    <source>
        <dbReference type="ARBA" id="ARBA00022859"/>
    </source>
</evidence>
<dbReference type="SUPFAM" id="SSF48726">
    <property type="entry name" value="Immunoglobulin"/>
    <property type="match status" value="1"/>
</dbReference>
<dbReference type="InterPro" id="IPR003599">
    <property type="entry name" value="Ig_sub"/>
</dbReference>
<dbReference type="PANTHER" id="PTHR23266">
    <property type="entry name" value="IMMUNOGLOBULIN HEAVY CHAIN"/>
    <property type="match status" value="1"/>
</dbReference>
<dbReference type="Gene3D" id="2.60.40.10">
    <property type="entry name" value="Immunoglobulins"/>
    <property type="match status" value="1"/>
</dbReference>
<keyword evidence="4" id="KW-0732">Signal</keyword>
<keyword evidence="3" id="KW-1280">Immunoglobulin</keyword>
<feature type="chain" id="PRO_5037570772" description="Ig-like domain-containing protein" evidence="4">
    <location>
        <begin position="20"/>
        <end position="178"/>
    </location>
</feature>
<dbReference type="InterPro" id="IPR007110">
    <property type="entry name" value="Ig-like_dom"/>
</dbReference>
<evidence type="ECO:0000256" key="2">
    <source>
        <dbReference type="ARBA" id="ARBA00023130"/>
    </source>
</evidence>
<feature type="signal peptide" evidence="4">
    <location>
        <begin position="1"/>
        <end position="19"/>
    </location>
</feature>
<evidence type="ECO:0000256" key="4">
    <source>
        <dbReference type="SAM" id="SignalP"/>
    </source>
</evidence>
<gene>
    <name evidence="6" type="ORF">XELAEV_18007166mg</name>
</gene>
<feature type="domain" description="Ig-like" evidence="5">
    <location>
        <begin position="19"/>
        <end position="112"/>
    </location>
</feature>
<dbReference type="GO" id="GO:0005576">
    <property type="term" value="C:extracellular region"/>
    <property type="evidence" value="ECO:0007669"/>
    <property type="project" value="UniProtKB-ARBA"/>
</dbReference>
<dbReference type="InterPro" id="IPR036179">
    <property type="entry name" value="Ig-like_dom_sf"/>
</dbReference>
<dbReference type="AlphaFoldDB" id="A0A974E2G8"/>
<dbReference type="EMBL" id="CM004466">
    <property type="protein sequence ID" value="OCU01377.1"/>
    <property type="molecule type" value="Genomic_DNA"/>
</dbReference>
<dbReference type="InterPro" id="IPR013783">
    <property type="entry name" value="Ig-like_fold"/>
</dbReference>
<sequence length="178" mass="19801">MASLYELYGILLFISGSAAEILLSQKASEIANVGTSILLQCEVSGYNINDHHMHWVRQAPGPGTIEWLAAYRSDTTYISESFKERVTPSTSGSTAQLRISKLSSSDTATYYCATHIEEALCRQCVKSAEKGLQNSVNYPGTILSRKTTHIHKRKTSVRWQHARGYMGRQKNMPGKLKS</sequence>
<dbReference type="InterPro" id="IPR050199">
    <property type="entry name" value="IgHV"/>
</dbReference>
<evidence type="ECO:0000313" key="7">
    <source>
        <dbReference type="Proteomes" id="UP000694892"/>
    </source>
</evidence>
<keyword evidence="1" id="KW-0391">Immunity</keyword>
<dbReference type="GO" id="GO:0002250">
    <property type="term" value="P:adaptive immune response"/>
    <property type="evidence" value="ECO:0007669"/>
    <property type="project" value="UniProtKB-KW"/>
</dbReference>
<dbReference type="OMA" id="YCATHIE"/>
<protein>
    <recommendedName>
        <fullName evidence="5">Ig-like domain-containing protein</fullName>
    </recommendedName>
</protein>
<dbReference type="InterPro" id="IPR013106">
    <property type="entry name" value="Ig_V-set"/>
</dbReference>
<organism evidence="6 7">
    <name type="scientific">Xenopus laevis</name>
    <name type="common">African clawed frog</name>
    <dbReference type="NCBI Taxonomy" id="8355"/>
    <lineage>
        <taxon>Eukaryota</taxon>
        <taxon>Metazoa</taxon>
        <taxon>Chordata</taxon>
        <taxon>Craniata</taxon>
        <taxon>Vertebrata</taxon>
        <taxon>Euteleostomi</taxon>
        <taxon>Amphibia</taxon>
        <taxon>Batrachia</taxon>
        <taxon>Anura</taxon>
        <taxon>Pipoidea</taxon>
        <taxon>Pipidae</taxon>
        <taxon>Xenopodinae</taxon>
        <taxon>Xenopus</taxon>
        <taxon>Xenopus</taxon>
    </lineage>
</organism>
<reference evidence="7" key="1">
    <citation type="journal article" date="2016" name="Nature">
        <title>Genome evolution in the allotetraploid frog Xenopus laevis.</title>
        <authorList>
            <person name="Session A.M."/>
            <person name="Uno Y."/>
            <person name="Kwon T."/>
            <person name="Chapman J.A."/>
            <person name="Toyoda A."/>
            <person name="Takahashi S."/>
            <person name="Fukui A."/>
            <person name="Hikosaka A."/>
            <person name="Suzuki A."/>
            <person name="Kondo M."/>
            <person name="van Heeringen S.J."/>
            <person name="Quigley I."/>
            <person name="Heinz S."/>
            <person name="Ogino H."/>
            <person name="Ochi H."/>
            <person name="Hellsten U."/>
            <person name="Lyons J.B."/>
            <person name="Simakov O."/>
            <person name="Putnam N."/>
            <person name="Stites J."/>
            <person name="Kuroki Y."/>
            <person name="Tanaka T."/>
            <person name="Michiue T."/>
            <person name="Watanabe M."/>
            <person name="Bogdanovic O."/>
            <person name="Lister R."/>
            <person name="Georgiou G."/>
            <person name="Paranjpe S.S."/>
            <person name="van Kruijsbergen I."/>
            <person name="Shu S."/>
            <person name="Carlson J."/>
            <person name="Kinoshita T."/>
            <person name="Ohta Y."/>
            <person name="Mawaribuchi S."/>
            <person name="Jenkins J."/>
            <person name="Grimwood J."/>
            <person name="Schmutz J."/>
            <person name="Mitros T."/>
            <person name="Mozaffari S.V."/>
            <person name="Suzuki Y."/>
            <person name="Haramoto Y."/>
            <person name="Yamamoto T.S."/>
            <person name="Takagi C."/>
            <person name="Heald R."/>
            <person name="Miller K."/>
            <person name="Haudenschild C."/>
            <person name="Kitzman J."/>
            <person name="Nakayama T."/>
            <person name="Izutsu Y."/>
            <person name="Robert J."/>
            <person name="Fortriede J."/>
            <person name="Burns K."/>
            <person name="Lotay V."/>
            <person name="Karimi K."/>
            <person name="Yasuoka Y."/>
            <person name="Dichmann D.S."/>
            <person name="Flajnik M.F."/>
            <person name="Houston D.W."/>
            <person name="Shendure J."/>
            <person name="DuPasquier L."/>
            <person name="Vize P.D."/>
            <person name="Zorn A.M."/>
            <person name="Ito M."/>
            <person name="Marcotte E.M."/>
            <person name="Wallingford J.B."/>
            <person name="Ito Y."/>
            <person name="Asashima M."/>
            <person name="Ueno N."/>
            <person name="Matsuda Y."/>
            <person name="Veenstra G.J."/>
            <person name="Fujiyama A."/>
            <person name="Harland R.M."/>
            <person name="Taira M."/>
            <person name="Rokhsar D.S."/>
        </authorList>
    </citation>
    <scope>NUCLEOTIDE SEQUENCE [LARGE SCALE GENOMIC DNA]</scope>
    <source>
        <strain evidence="7">J</strain>
    </source>
</reference>
<evidence type="ECO:0000313" key="6">
    <source>
        <dbReference type="EMBL" id="OCU01377.1"/>
    </source>
</evidence>
<dbReference type="Proteomes" id="UP000694892">
    <property type="component" value="Chromosome 1L"/>
</dbReference>
<proteinExistence type="predicted"/>
<dbReference type="PROSITE" id="PS50835">
    <property type="entry name" value="IG_LIKE"/>
    <property type="match status" value="1"/>
</dbReference>
<keyword evidence="2" id="KW-1064">Adaptive immunity</keyword>
<evidence type="ECO:0000259" key="5">
    <source>
        <dbReference type="PROSITE" id="PS50835"/>
    </source>
</evidence>